<dbReference type="Gene3D" id="3.90.1150.10">
    <property type="entry name" value="Aspartate Aminotransferase, domain 1"/>
    <property type="match status" value="1"/>
</dbReference>
<proteinExistence type="predicted"/>
<dbReference type="Gene3D" id="3.30.300.30">
    <property type="match status" value="1"/>
</dbReference>
<evidence type="ECO:0000259" key="6">
    <source>
        <dbReference type="PROSITE" id="PS50075"/>
    </source>
</evidence>
<evidence type="ECO:0000256" key="4">
    <source>
        <dbReference type="ARBA" id="ARBA00022679"/>
    </source>
</evidence>
<evidence type="ECO:0000313" key="7">
    <source>
        <dbReference type="EMBL" id="VFK16364.1"/>
    </source>
</evidence>
<accession>A0A450XQX6</accession>
<comment type="cofactor">
    <cofactor evidence="1">
        <name>pyridoxal 5'-phosphate</name>
        <dbReference type="ChEBI" id="CHEBI:597326"/>
    </cofactor>
</comment>
<dbReference type="EMBL" id="CAADFM010000144">
    <property type="protein sequence ID" value="VFK16364.1"/>
    <property type="molecule type" value="Genomic_DNA"/>
</dbReference>
<dbReference type="InterPro" id="IPR015424">
    <property type="entry name" value="PyrdxlP-dep_Trfase"/>
</dbReference>
<keyword evidence="4" id="KW-0808">Transferase</keyword>
<dbReference type="InterPro" id="IPR050087">
    <property type="entry name" value="AON_synthase_class-II"/>
</dbReference>
<dbReference type="InterPro" id="IPR015421">
    <property type="entry name" value="PyrdxlP-dep_Trfase_major"/>
</dbReference>
<dbReference type="InterPro" id="IPR001917">
    <property type="entry name" value="Aminotrans_II_pyridoxalP_BS"/>
</dbReference>
<dbReference type="Pfam" id="PF00155">
    <property type="entry name" value="Aminotran_1_2"/>
    <property type="match status" value="1"/>
</dbReference>
<dbReference type="InterPro" id="IPR036736">
    <property type="entry name" value="ACP-like_sf"/>
</dbReference>
<dbReference type="PROSITE" id="PS50075">
    <property type="entry name" value="CARRIER"/>
    <property type="match status" value="2"/>
</dbReference>
<evidence type="ECO:0000256" key="3">
    <source>
        <dbReference type="ARBA" id="ARBA00022553"/>
    </source>
</evidence>
<dbReference type="InterPro" id="IPR020806">
    <property type="entry name" value="PKS_PP-bd"/>
</dbReference>
<protein>
    <submittedName>
        <fullName evidence="8">8-amino-7-oxononanoate synthase</fullName>
    </submittedName>
</protein>
<dbReference type="EMBL" id="CAADFP010000146">
    <property type="protein sequence ID" value="VFK31677.1"/>
    <property type="molecule type" value="Genomic_DNA"/>
</dbReference>
<gene>
    <name evidence="7" type="ORF">BECKLPF1236A_GA0070988_101443</name>
    <name evidence="8" type="ORF">BECKLPF1236C_GA0070990_101463</name>
</gene>
<dbReference type="PROSITE" id="PS00599">
    <property type="entry name" value="AA_TRANSFER_CLASS_2"/>
    <property type="match status" value="1"/>
</dbReference>
<keyword evidence="5" id="KW-0663">Pyridoxal phosphate</keyword>
<dbReference type="GO" id="GO:0030170">
    <property type="term" value="F:pyridoxal phosphate binding"/>
    <property type="evidence" value="ECO:0007669"/>
    <property type="project" value="InterPro"/>
</dbReference>
<dbReference type="SUPFAM" id="SSF47336">
    <property type="entry name" value="ACP-like"/>
    <property type="match status" value="2"/>
</dbReference>
<reference evidence="8" key="1">
    <citation type="submission" date="2019-02" db="EMBL/GenBank/DDBJ databases">
        <authorList>
            <person name="Gruber-Vodicka R. H."/>
            <person name="Seah K. B. B."/>
        </authorList>
    </citation>
    <scope>NUCLEOTIDE SEQUENCE</scope>
    <source>
        <strain evidence="7">BECK_S312</strain>
        <strain evidence="8">BECK_S426</strain>
    </source>
</reference>
<feature type="domain" description="Carrier" evidence="6">
    <location>
        <begin position="79"/>
        <end position="157"/>
    </location>
</feature>
<dbReference type="PANTHER" id="PTHR13693">
    <property type="entry name" value="CLASS II AMINOTRANSFERASE/8-AMINO-7-OXONONANOATE SYNTHASE"/>
    <property type="match status" value="1"/>
</dbReference>
<dbReference type="Gene3D" id="3.40.640.10">
    <property type="entry name" value="Type I PLP-dependent aspartate aminotransferase-like (Major domain)"/>
    <property type="match status" value="1"/>
</dbReference>
<dbReference type="GO" id="GO:0031177">
    <property type="term" value="F:phosphopantetheine binding"/>
    <property type="evidence" value="ECO:0007669"/>
    <property type="project" value="InterPro"/>
</dbReference>
<dbReference type="Gene3D" id="1.10.1200.10">
    <property type="entry name" value="ACP-like"/>
    <property type="match status" value="2"/>
</dbReference>
<name>A0A450XQX6_9GAMM</name>
<keyword evidence="3" id="KW-0597">Phosphoprotein</keyword>
<dbReference type="InterPro" id="IPR015422">
    <property type="entry name" value="PyrdxlP-dep_Trfase_small"/>
</dbReference>
<keyword evidence="2" id="KW-0596">Phosphopantetheine</keyword>
<dbReference type="InterPro" id="IPR045851">
    <property type="entry name" value="AMP-bd_C_sf"/>
</dbReference>
<evidence type="ECO:0000256" key="5">
    <source>
        <dbReference type="ARBA" id="ARBA00022898"/>
    </source>
</evidence>
<dbReference type="Pfam" id="PF00550">
    <property type="entry name" value="PP-binding"/>
    <property type="match status" value="2"/>
</dbReference>
<dbReference type="PANTHER" id="PTHR13693:SF3">
    <property type="entry name" value="LD36009P"/>
    <property type="match status" value="1"/>
</dbReference>
<dbReference type="SMART" id="SM01294">
    <property type="entry name" value="PKS_PP_betabranch"/>
    <property type="match status" value="1"/>
</dbReference>
<dbReference type="InterPro" id="IPR004839">
    <property type="entry name" value="Aminotransferase_I/II_large"/>
</dbReference>
<evidence type="ECO:0000256" key="1">
    <source>
        <dbReference type="ARBA" id="ARBA00001933"/>
    </source>
</evidence>
<evidence type="ECO:0000313" key="8">
    <source>
        <dbReference type="EMBL" id="VFK31677.1"/>
    </source>
</evidence>
<organism evidence="8">
    <name type="scientific">Candidatus Kentrum sp. LPFa</name>
    <dbReference type="NCBI Taxonomy" id="2126335"/>
    <lineage>
        <taxon>Bacteria</taxon>
        <taxon>Pseudomonadati</taxon>
        <taxon>Pseudomonadota</taxon>
        <taxon>Gammaproteobacteria</taxon>
        <taxon>Candidatus Kentrum</taxon>
    </lineage>
</organism>
<feature type="domain" description="Carrier" evidence="6">
    <location>
        <begin position="171"/>
        <end position="248"/>
    </location>
</feature>
<dbReference type="SUPFAM" id="SSF53383">
    <property type="entry name" value="PLP-dependent transferases"/>
    <property type="match status" value="1"/>
</dbReference>
<dbReference type="CDD" id="cd06454">
    <property type="entry name" value="KBL_like"/>
    <property type="match status" value="1"/>
</dbReference>
<evidence type="ECO:0000256" key="2">
    <source>
        <dbReference type="ARBA" id="ARBA00022450"/>
    </source>
</evidence>
<sequence length="672" mass="74299">MAREHEISLYALAFVKAGSFPRTSSGKVQRHACRALFLKEKDKPLFFWHEYDGTGEPDKVPDDNTSILDYIRARDPALDRTCRIIHDCLVAYLRQTEHLGVDRIDHDRSFLSLGINFLGVATIREELERELGRKVTLDAIHEFDTVNGLAAHVESTDAGGGVNEVGSPYPPTKTVIASWLVDKIAQLTAIPPKRIDTGRPFASYGLNSITAVSLSVELGKWLGKSLPAILVYDYPTIDTLARHIAETQVTEIRADTAIERFSDADLEKYAGEIPEHFYKIDCFVECRELQERHNKIFRQQQVDNPYFRVNQAITGAVAKIEDREFISFSSYNYVGLSGDARVTEAACEAIRRYGTSSSASRVVTGEKPVHGALERALAEFLGTESCLVFVSGHATNVTTIGHLFSSRDLILYDALAHNSIAQGAELSGASQISFAHNDHEQLDAILSRNRHLHERVLIAVEGVYSMDGDIAPLPQIIRVKQKYKAILMLDEAHSIGVLGKSGAGAREYHHIDPADVDIWMGTLSKALAGCGGYIAGNHPLIEYLKYTAPGFVYSVGMTPANAAAALAALEVLQREPERLDRLQENSRLFLEYAKAKGLDTGLSHHTPIVPIITGDSARAIKLSHRLFEDGIDVHPIMSPSVPEDAARLRFFITSEHTKEQITYAVDQTAQFI</sequence>
<dbReference type="InterPro" id="IPR009081">
    <property type="entry name" value="PP-bd_ACP"/>
</dbReference>
<dbReference type="SMART" id="SM00823">
    <property type="entry name" value="PKS_PP"/>
    <property type="match status" value="2"/>
</dbReference>
<dbReference type="GO" id="GO:0016740">
    <property type="term" value="F:transferase activity"/>
    <property type="evidence" value="ECO:0007669"/>
    <property type="project" value="UniProtKB-KW"/>
</dbReference>
<dbReference type="AlphaFoldDB" id="A0A450XQX6"/>